<evidence type="ECO:0000256" key="2">
    <source>
        <dbReference type="SAM" id="Coils"/>
    </source>
</evidence>
<proteinExistence type="predicted"/>
<dbReference type="PANTHER" id="PTHR33745">
    <property type="entry name" value="RSBT ANTAGONIST PROTEIN RSBS-RELATED"/>
    <property type="match status" value="1"/>
</dbReference>
<dbReference type="Gene3D" id="3.30.750.24">
    <property type="entry name" value="STAS domain"/>
    <property type="match status" value="1"/>
</dbReference>
<dbReference type="SMART" id="SM00091">
    <property type="entry name" value="PAS"/>
    <property type="match status" value="2"/>
</dbReference>
<dbReference type="InterPro" id="IPR035965">
    <property type="entry name" value="PAS-like_dom_sf"/>
</dbReference>
<evidence type="ECO:0000313" key="7">
    <source>
        <dbReference type="Proteomes" id="UP000309215"/>
    </source>
</evidence>
<organism evidence="6 7">
    <name type="scientific">Polyangium fumosum</name>
    <dbReference type="NCBI Taxonomy" id="889272"/>
    <lineage>
        <taxon>Bacteria</taxon>
        <taxon>Pseudomonadati</taxon>
        <taxon>Myxococcota</taxon>
        <taxon>Polyangia</taxon>
        <taxon>Polyangiales</taxon>
        <taxon>Polyangiaceae</taxon>
        <taxon>Polyangium</taxon>
    </lineage>
</organism>
<dbReference type="InterPro" id="IPR000700">
    <property type="entry name" value="PAS-assoc_C"/>
</dbReference>
<sequence length="427" mass="46901">MDVQEIQRLQEETERLRARVTELEAALQAANHRADLYQAFFEHLPVPAGVHDAEGWLVEINRVDREMLAIPSRELVVGKHNLFEDPEAVARGYTAHLERALRGETVVMPPTSYDTAEAGIERTEDRKVWTQTSFQPVDVHGKRYTVEVNLDVTERIRAQRALEESQRFLLGIVENAPSLVYVKDLAGRYLLVNGQAERFFGANRAQLLGKTDVELFSPGIAEAYMVSDAQVIRTGEPLVRDDVMPREGGVATFVTTKFPLRDAEGKPMAVCSISVDVSEQKEAEACARKLQEEMLRLQDATLRALSTPLLPIAEGVVVMPLIGTIDARRADQVLETLLPGIAENQASIVILDVTGVPVVDEHVASVLVQAARAVELLGAEVVLTGIRPAMARTLVELGAELGHMRTRSTLQGGIALALGHGHGRAKR</sequence>
<reference evidence="6 7" key="1">
    <citation type="submission" date="2019-04" db="EMBL/GenBank/DDBJ databases">
        <authorList>
            <person name="Li Y."/>
            <person name="Wang J."/>
        </authorList>
    </citation>
    <scope>NUCLEOTIDE SEQUENCE [LARGE SCALE GENOMIC DNA]</scope>
    <source>
        <strain evidence="6 7">DSM 14668</strain>
    </source>
</reference>
<dbReference type="InterPro" id="IPR002645">
    <property type="entry name" value="STAS_dom"/>
</dbReference>
<dbReference type="SUPFAM" id="SSF52091">
    <property type="entry name" value="SpoIIaa-like"/>
    <property type="match status" value="1"/>
</dbReference>
<dbReference type="Proteomes" id="UP000309215">
    <property type="component" value="Unassembled WGS sequence"/>
</dbReference>
<dbReference type="NCBIfam" id="TIGR00229">
    <property type="entry name" value="sensory_box"/>
    <property type="match status" value="1"/>
</dbReference>
<keyword evidence="7" id="KW-1185">Reference proteome</keyword>
<protein>
    <submittedName>
        <fullName evidence="6">PAS domain S-box protein</fullName>
    </submittedName>
</protein>
<dbReference type="RefSeq" id="WP_136932572.1">
    <property type="nucleotide sequence ID" value="NZ_SSMQ01000037.1"/>
</dbReference>
<dbReference type="InterPro" id="IPR051932">
    <property type="entry name" value="Bact_StressResp_Reg"/>
</dbReference>
<dbReference type="Gene3D" id="3.30.450.20">
    <property type="entry name" value="PAS domain"/>
    <property type="match status" value="2"/>
</dbReference>
<feature type="domain" description="PAC" evidence="4">
    <location>
        <begin position="233"/>
        <end position="289"/>
    </location>
</feature>
<evidence type="ECO:0000259" key="3">
    <source>
        <dbReference type="PROSITE" id="PS50112"/>
    </source>
</evidence>
<dbReference type="CDD" id="cd07041">
    <property type="entry name" value="STAS_RsbR_RsbS_like"/>
    <property type="match status" value="1"/>
</dbReference>
<dbReference type="OrthoDB" id="6231at2"/>
<evidence type="ECO:0000259" key="4">
    <source>
        <dbReference type="PROSITE" id="PS50113"/>
    </source>
</evidence>
<accession>A0A4U1J3Z1</accession>
<keyword evidence="2" id="KW-0175">Coiled coil</keyword>
<keyword evidence="1" id="KW-0597">Phosphoprotein</keyword>
<dbReference type="CDD" id="cd00130">
    <property type="entry name" value="PAS"/>
    <property type="match status" value="1"/>
</dbReference>
<feature type="domain" description="STAS" evidence="5">
    <location>
        <begin position="306"/>
        <end position="417"/>
    </location>
</feature>
<dbReference type="PROSITE" id="PS50801">
    <property type="entry name" value="STAS"/>
    <property type="match status" value="1"/>
</dbReference>
<dbReference type="AlphaFoldDB" id="A0A4U1J3Z1"/>
<dbReference type="PROSITE" id="PS50113">
    <property type="entry name" value="PAC"/>
    <property type="match status" value="1"/>
</dbReference>
<dbReference type="PROSITE" id="PS50112">
    <property type="entry name" value="PAS"/>
    <property type="match status" value="1"/>
</dbReference>
<dbReference type="EMBL" id="SSMQ01000037">
    <property type="protein sequence ID" value="TKD01860.1"/>
    <property type="molecule type" value="Genomic_DNA"/>
</dbReference>
<dbReference type="Pfam" id="PF01740">
    <property type="entry name" value="STAS"/>
    <property type="match status" value="1"/>
</dbReference>
<evidence type="ECO:0000313" key="6">
    <source>
        <dbReference type="EMBL" id="TKD01860.1"/>
    </source>
</evidence>
<name>A0A4U1J3Z1_9BACT</name>
<feature type="coiled-coil region" evidence="2">
    <location>
        <begin position="6"/>
        <end position="33"/>
    </location>
</feature>
<dbReference type="InterPro" id="IPR036513">
    <property type="entry name" value="STAS_dom_sf"/>
</dbReference>
<evidence type="ECO:0000256" key="1">
    <source>
        <dbReference type="ARBA" id="ARBA00022553"/>
    </source>
</evidence>
<comment type="caution">
    <text evidence="6">The sequence shown here is derived from an EMBL/GenBank/DDBJ whole genome shotgun (WGS) entry which is preliminary data.</text>
</comment>
<dbReference type="PANTHER" id="PTHR33745:SF3">
    <property type="entry name" value="RSBT CO-ANTAGONIST PROTEIN RSBRC"/>
    <property type="match status" value="1"/>
</dbReference>
<dbReference type="Pfam" id="PF08448">
    <property type="entry name" value="PAS_4"/>
    <property type="match status" value="2"/>
</dbReference>
<evidence type="ECO:0000259" key="5">
    <source>
        <dbReference type="PROSITE" id="PS50801"/>
    </source>
</evidence>
<dbReference type="InterPro" id="IPR000014">
    <property type="entry name" value="PAS"/>
</dbReference>
<feature type="domain" description="PAS" evidence="3">
    <location>
        <begin position="165"/>
        <end position="218"/>
    </location>
</feature>
<dbReference type="InterPro" id="IPR013656">
    <property type="entry name" value="PAS_4"/>
</dbReference>
<dbReference type="SUPFAM" id="SSF55785">
    <property type="entry name" value="PYP-like sensor domain (PAS domain)"/>
    <property type="match status" value="2"/>
</dbReference>
<gene>
    <name evidence="6" type="ORF">E8A74_30240</name>
</gene>